<protein>
    <submittedName>
        <fullName evidence="1">Uncharacterized protein</fullName>
    </submittedName>
</protein>
<evidence type="ECO:0000313" key="1">
    <source>
        <dbReference type="EMBL" id="RNA35477.1"/>
    </source>
</evidence>
<proteinExistence type="predicted"/>
<dbReference type="AlphaFoldDB" id="A0A3M7SIN6"/>
<name>A0A3M7SIN6_BRAPC</name>
<keyword evidence="2" id="KW-1185">Reference proteome</keyword>
<gene>
    <name evidence="1" type="ORF">BpHYR1_013035</name>
</gene>
<dbReference type="Proteomes" id="UP000276133">
    <property type="component" value="Unassembled WGS sequence"/>
</dbReference>
<reference evidence="1 2" key="1">
    <citation type="journal article" date="2018" name="Sci. Rep.">
        <title>Genomic signatures of local adaptation to the degree of environmental predictability in rotifers.</title>
        <authorList>
            <person name="Franch-Gras L."/>
            <person name="Hahn C."/>
            <person name="Garcia-Roger E.M."/>
            <person name="Carmona M.J."/>
            <person name="Serra M."/>
            <person name="Gomez A."/>
        </authorList>
    </citation>
    <scope>NUCLEOTIDE SEQUENCE [LARGE SCALE GENOMIC DNA]</scope>
    <source>
        <strain evidence="1">HYR1</strain>
    </source>
</reference>
<evidence type="ECO:0000313" key="2">
    <source>
        <dbReference type="Proteomes" id="UP000276133"/>
    </source>
</evidence>
<accession>A0A3M7SIN6</accession>
<comment type="caution">
    <text evidence="1">The sequence shown here is derived from an EMBL/GenBank/DDBJ whole genome shotgun (WGS) entry which is preliminary data.</text>
</comment>
<sequence>MLKITSTIFPKGFRMNVNNKSSFNTGHMIVCLNKLKKYRKDCGSNGINISLFNGIRNFNNNVVQLEQSDQILLIEQNLKKHECYEITHGS</sequence>
<organism evidence="1 2">
    <name type="scientific">Brachionus plicatilis</name>
    <name type="common">Marine rotifer</name>
    <name type="synonym">Brachionus muelleri</name>
    <dbReference type="NCBI Taxonomy" id="10195"/>
    <lineage>
        <taxon>Eukaryota</taxon>
        <taxon>Metazoa</taxon>
        <taxon>Spiralia</taxon>
        <taxon>Gnathifera</taxon>
        <taxon>Rotifera</taxon>
        <taxon>Eurotatoria</taxon>
        <taxon>Monogononta</taxon>
        <taxon>Pseudotrocha</taxon>
        <taxon>Ploima</taxon>
        <taxon>Brachionidae</taxon>
        <taxon>Brachionus</taxon>
    </lineage>
</organism>
<dbReference type="EMBL" id="REGN01001322">
    <property type="protein sequence ID" value="RNA35477.1"/>
    <property type="molecule type" value="Genomic_DNA"/>
</dbReference>